<evidence type="ECO:0000313" key="4">
    <source>
        <dbReference type="Proteomes" id="UP000644115"/>
    </source>
</evidence>
<dbReference type="PROSITE" id="PS01066">
    <property type="entry name" value="UPP_SYNTHASE"/>
    <property type="match status" value="1"/>
</dbReference>
<feature type="binding site" evidence="2">
    <location>
        <position position="29"/>
    </location>
    <ligand>
        <name>substrate</name>
    </ligand>
</feature>
<dbReference type="NCBIfam" id="NF011405">
    <property type="entry name" value="PRK14830.1"/>
    <property type="match status" value="1"/>
</dbReference>
<dbReference type="FunFam" id="3.40.1180.10:FF:000001">
    <property type="entry name" value="(2E,6E)-farnesyl-diphosphate-specific ditrans,polycis-undecaprenyl-diphosphate synthase"/>
    <property type="match status" value="1"/>
</dbReference>
<feature type="binding site" evidence="2">
    <location>
        <position position="188"/>
    </location>
    <ligand>
        <name>substrate</name>
    </ligand>
</feature>
<accession>A0A923SM46</accession>
<keyword evidence="4" id="KW-1185">Reference proteome</keyword>
<gene>
    <name evidence="3" type="ORF">H8876_08050</name>
</gene>
<dbReference type="InterPro" id="IPR001441">
    <property type="entry name" value="UPP_synth-like"/>
</dbReference>
<evidence type="ECO:0000256" key="1">
    <source>
        <dbReference type="ARBA" id="ARBA00022679"/>
    </source>
</evidence>
<sequence length="240" mass="27128">MLDQERMPRHVAIIMDGNGRWAKNRGLPRLAGHNAGMKAMKKIVDHSDKLGIRYLTVYAFSTENWKRSLAEVSGIFKLLVTYVNSDLKGLIENNVKVQVLGDYSTLPKDAVKSLEKTLEETKNNTGLQFNIALNYGGRDEIRRSVQTLAEKVAQGALQPEEITEDMIGAELFTGSSHADSPDPELIIRTSGEERLSNFLLWQSAYSELVFADALWPDFTPEEYEKAIEEYQSRDRRFGGR</sequence>
<dbReference type="EC" id="2.5.1.-" evidence="2"/>
<protein>
    <recommendedName>
        <fullName evidence="2">Isoprenyl transferase</fullName>
        <ecNumber evidence="2">2.5.1.-</ecNumber>
    </recommendedName>
</protein>
<dbReference type="GO" id="GO:0000287">
    <property type="term" value="F:magnesium ion binding"/>
    <property type="evidence" value="ECO:0007669"/>
    <property type="project" value="UniProtKB-UniRule"/>
</dbReference>
<feature type="binding site" evidence="2">
    <location>
        <begin position="17"/>
        <end position="20"/>
    </location>
    <ligand>
        <name>substrate</name>
    </ligand>
</feature>
<dbReference type="PANTHER" id="PTHR10291">
    <property type="entry name" value="DEHYDRODOLICHYL DIPHOSPHATE SYNTHASE FAMILY MEMBER"/>
    <property type="match status" value="1"/>
</dbReference>
<feature type="binding site" evidence="2">
    <location>
        <position position="16"/>
    </location>
    <ligand>
        <name>Mg(2+)</name>
        <dbReference type="ChEBI" id="CHEBI:18420"/>
    </ligand>
</feature>
<name>A0A923SM46_9FIRM</name>
<feature type="active site" description="Proton acceptor" evidence="2">
    <location>
        <position position="64"/>
    </location>
</feature>
<keyword evidence="2" id="KW-0460">Magnesium</keyword>
<dbReference type="Pfam" id="PF01255">
    <property type="entry name" value="Prenyltransf"/>
    <property type="match status" value="1"/>
</dbReference>
<comment type="function">
    <text evidence="2">Catalyzes the condensation of isopentenyl diphosphate (IPP) with allylic pyrophosphates generating different type of terpenoids.</text>
</comment>
<keyword evidence="1 2" id="KW-0808">Transferase</keyword>
<feature type="binding site" evidence="2">
    <location>
        <position position="65"/>
    </location>
    <ligand>
        <name>substrate</name>
    </ligand>
</feature>
<dbReference type="Proteomes" id="UP000644115">
    <property type="component" value="Unassembled WGS sequence"/>
</dbReference>
<dbReference type="InterPro" id="IPR036424">
    <property type="entry name" value="UPP_synth-like_sf"/>
</dbReference>
<dbReference type="GO" id="GO:0045547">
    <property type="term" value="F:ditrans,polycis-polyprenyl diphosphate synthase [(2E,6E)-farnesyl diphosphate specific] activity"/>
    <property type="evidence" value="ECO:0007669"/>
    <property type="project" value="TreeGrafter"/>
</dbReference>
<feature type="binding site" evidence="2">
    <location>
        <position position="33"/>
    </location>
    <ligand>
        <name>substrate</name>
    </ligand>
</feature>
<evidence type="ECO:0000313" key="3">
    <source>
        <dbReference type="EMBL" id="MBC5999949.1"/>
    </source>
</evidence>
<comment type="cofactor">
    <cofactor evidence="2">
        <name>Mg(2+)</name>
        <dbReference type="ChEBI" id="CHEBI:18420"/>
    </cofactor>
    <text evidence="2">Binds 2 magnesium ions per subunit.</text>
</comment>
<feature type="binding site" evidence="2">
    <location>
        <position position="21"/>
    </location>
    <ligand>
        <name>substrate</name>
    </ligand>
</feature>
<dbReference type="Gene3D" id="3.40.1180.10">
    <property type="entry name" value="Decaprenyl diphosphate synthase-like"/>
    <property type="match status" value="1"/>
</dbReference>
<proteinExistence type="inferred from homology"/>
<dbReference type="SUPFAM" id="SSF64005">
    <property type="entry name" value="Undecaprenyl diphosphate synthase"/>
    <property type="match status" value="1"/>
</dbReference>
<comment type="caution">
    <text evidence="3">The sequence shown here is derived from an EMBL/GenBank/DDBJ whole genome shotgun (WGS) entry which is preliminary data.</text>
</comment>
<dbReference type="InterPro" id="IPR018520">
    <property type="entry name" value="UPP_synth-like_CS"/>
</dbReference>
<dbReference type="HAMAP" id="MF_01139">
    <property type="entry name" value="ISPT"/>
    <property type="match status" value="1"/>
</dbReference>
<feature type="binding site" evidence="2">
    <location>
        <begin position="194"/>
        <end position="196"/>
    </location>
    <ligand>
        <name>substrate</name>
    </ligand>
</feature>
<comment type="subunit">
    <text evidence="2">Homodimer.</text>
</comment>
<evidence type="ECO:0000256" key="2">
    <source>
        <dbReference type="HAMAP-Rule" id="MF_01139"/>
    </source>
</evidence>
<dbReference type="EMBL" id="JACRWC010000103">
    <property type="protein sequence ID" value="MBC5999949.1"/>
    <property type="molecule type" value="Genomic_DNA"/>
</dbReference>
<feature type="binding site" evidence="2">
    <location>
        <position position="67"/>
    </location>
    <ligand>
        <name>substrate</name>
    </ligand>
</feature>
<dbReference type="PANTHER" id="PTHR10291:SF0">
    <property type="entry name" value="DEHYDRODOLICHYL DIPHOSPHATE SYNTHASE 2"/>
    <property type="match status" value="1"/>
</dbReference>
<feature type="binding site" evidence="2">
    <location>
        <position position="207"/>
    </location>
    <ligand>
        <name>Mg(2+)</name>
        <dbReference type="ChEBI" id="CHEBI:18420"/>
    </ligand>
</feature>
<feature type="binding site" evidence="2">
    <location>
        <begin position="61"/>
        <end position="63"/>
    </location>
    <ligand>
        <name>substrate</name>
    </ligand>
</feature>
<dbReference type="RefSeq" id="WP_177264923.1">
    <property type="nucleotide sequence ID" value="NZ_JACRWC010000103.1"/>
</dbReference>
<organism evidence="3 4">
    <name type="scientific">Lentihominibacter faecis</name>
    <dbReference type="NCBI Taxonomy" id="2764712"/>
    <lineage>
        <taxon>Bacteria</taxon>
        <taxon>Bacillati</taxon>
        <taxon>Bacillota</taxon>
        <taxon>Clostridia</taxon>
        <taxon>Peptostreptococcales</taxon>
        <taxon>Anaerovoracaceae</taxon>
        <taxon>Lentihominibacter</taxon>
    </lineage>
</organism>
<reference evidence="3" key="1">
    <citation type="submission" date="2020-08" db="EMBL/GenBank/DDBJ databases">
        <authorList>
            <person name="Liu C."/>
            <person name="Sun Q."/>
        </authorList>
    </citation>
    <scope>NUCLEOTIDE SEQUENCE</scope>
    <source>
        <strain evidence="3">BX16</strain>
    </source>
</reference>
<dbReference type="CDD" id="cd00475">
    <property type="entry name" value="Cis_IPPS"/>
    <property type="match status" value="1"/>
</dbReference>
<dbReference type="NCBIfam" id="TIGR00055">
    <property type="entry name" value="uppS"/>
    <property type="match status" value="1"/>
</dbReference>
<dbReference type="GO" id="GO:0016094">
    <property type="term" value="P:polyprenol biosynthetic process"/>
    <property type="evidence" value="ECO:0007669"/>
    <property type="project" value="TreeGrafter"/>
</dbReference>
<feature type="active site" evidence="2">
    <location>
        <position position="16"/>
    </location>
</feature>
<dbReference type="AlphaFoldDB" id="A0A923SM46"/>
<comment type="similarity">
    <text evidence="2">Belongs to the UPP synthase family.</text>
</comment>
<keyword evidence="2" id="KW-0479">Metal-binding</keyword>